<dbReference type="NCBIfam" id="TIGR04039">
    <property type="entry name" value="MXAN_0977_Heme2"/>
    <property type="match status" value="1"/>
</dbReference>
<evidence type="ECO:0000256" key="4">
    <source>
        <dbReference type="ARBA" id="ARBA00022729"/>
    </source>
</evidence>
<feature type="domain" description="Cytochrome c" evidence="10">
    <location>
        <begin position="228"/>
        <end position="380"/>
    </location>
</feature>
<evidence type="ECO:0000256" key="6">
    <source>
        <dbReference type="ARBA" id="ARBA00023002"/>
    </source>
</evidence>
<dbReference type="PANTHER" id="PTHR30600:SF14">
    <property type="entry name" value="CYTOCHROME C PEROXIDASE"/>
    <property type="match status" value="1"/>
</dbReference>
<dbReference type="InterPro" id="IPR004852">
    <property type="entry name" value="Di-haem_cyt_c_peroxidsae"/>
</dbReference>
<feature type="binding site" description="covalent" evidence="8">
    <location>
        <position position="244"/>
    </location>
    <ligand>
        <name>heme c</name>
        <dbReference type="ChEBI" id="CHEBI:61717"/>
        <label>2</label>
    </ligand>
</feature>
<keyword evidence="6" id="KW-0560">Oxidoreductase</keyword>
<dbReference type="PIRSF" id="PIRSF000294">
    <property type="entry name" value="Cytochrome-c_peroxidase"/>
    <property type="match status" value="1"/>
</dbReference>
<dbReference type="GO" id="GO:0004130">
    <property type="term" value="F:cytochrome-c peroxidase activity"/>
    <property type="evidence" value="ECO:0007669"/>
    <property type="project" value="TreeGrafter"/>
</dbReference>
<dbReference type="GO" id="GO:0042597">
    <property type="term" value="C:periplasmic space"/>
    <property type="evidence" value="ECO:0007669"/>
    <property type="project" value="UniProtKB-SubCell"/>
</dbReference>
<dbReference type="OrthoDB" id="9805202at2"/>
<evidence type="ECO:0000256" key="5">
    <source>
        <dbReference type="ARBA" id="ARBA00022764"/>
    </source>
</evidence>
<gene>
    <name evidence="11" type="ORF">SAMN04487960_11273</name>
</gene>
<evidence type="ECO:0000256" key="2">
    <source>
        <dbReference type="ARBA" id="ARBA00022617"/>
    </source>
</evidence>
<keyword evidence="7 9" id="KW-0408">Iron</keyword>
<protein>
    <submittedName>
        <fullName evidence="11">Cytochrome c peroxidase</fullName>
    </submittedName>
</protein>
<sequence length="398" mass="43352">MRTFPESHRSRLSQRCLLLAVVVGLTGCGGDGETTFDDSAVSATAFDWRVPAGTPLPLEPLDNPMTEAKFELGRHLFFDRRLSGNGSQACADCHLQNLGFTDGVERSLGSTGQRHPRNAQPLLNVAYHATKTWGNPSLLTLEQQILVPLFGEAPVEQGLTEENLADVLERLRSDPVYPSLFEAAFPETGSPLDTGTIVKALASFVRGMVSFETAFDRYERGDSAALSASAQRGRALFFSEDLECFHCHGGYNLSDSTLDRTMSFVERPFHNTGLFNIGGTGDYPDGNQGIFEITGDPSDMGKFRAPSLRNVALTAPYMHDGSMADLETVLEFYAAGGRLISSGENAGDGRVNPFKDSFVNGFTMTEQDKSDLMAFLESLTDVGFITDPRFSNPWQAAE</sequence>
<reference evidence="11 12" key="1">
    <citation type="submission" date="2016-10" db="EMBL/GenBank/DDBJ databases">
        <authorList>
            <person name="de Groot N.N."/>
        </authorList>
    </citation>
    <scope>NUCLEOTIDE SEQUENCE [LARGE SCALE GENOMIC DNA]</scope>
    <source>
        <strain evidence="11 12">CGMCC 1.7059</strain>
    </source>
</reference>
<evidence type="ECO:0000256" key="8">
    <source>
        <dbReference type="PIRSR" id="PIRSR000294-1"/>
    </source>
</evidence>
<dbReference type="AlphaFoldDB" id="A0A1H3DFU3"/>
<dbReference type="InterPro" id="IPR023929">
    <property type="entry name" value="MbnH-like"/>
</dbReference>
<accession>A0A1H3DFU3</accession>
<comment type="subcellular location">
    <subcellularLocation>
        <location evidence="1">Periplasm</location>
    </subcellularLocation>
</comment>
<keyword evidence="12" id="KW-1185">Reference proteome</keyword>
<dbReference type="Pfam" id="PF03150">
    <property type="entry name" value="CCP_MauG"/>
    <property type="match status" value="1"/>
</dbReference>
<dbReference type="InterPro" id="IPR036909">
    <property type="entry name" value="Cyt_c-like_dom_sf"/>
</dbReference>
<keyword evidence="3 9" id="KW-0479">Metal-binding</keyword>
<evidence type="ECO:0000256" key="7">
    <source>
        <dbReference type="ARBA" id="ARBA00023004"/>
    </source>
</evidence>
<evidence type="ECO:0000259" key="10">
    <source>
        <dbReference type="PROSITE" id="PS51007"/>
    </source>
</evidence>
<organism evidence="11 12">
    <name type="scientific">Marinobacter mobilis</name>
    <dbReference type="NCBI Taxonomy" id="488533"/>
    <lineage>
        <taxon>Bacteria</taxon>
        <taxon>Pseudomonadati</taxon>
        <taxon>Pseudomonadota</taxon>
        <taxon>Gammaproteobacteria</taxon>
        <taxon>Pseudomonadales</taxon>
        <taxon>Marinobacteraceae</taxon>
        <taxon>Marinobacter</taxon>
    </lineage>
</organism>
<proteinExistence type="predicted"/>
<dbReference type="Gene3D" id="1.10.760.10">
    <property type="entry name" value="Cytochrome c-like domain"/>
    <property type="match status" value="2"/>
</dbReference>
<evidence type="ECO:0000256" key="9">
    <source>
        <dbReference type="PIRSR" id="PIRSR000294-2"/>
    </source>
</evidence>
<dbReference type="PROSITE" id="PS51257">
    <property type="entry name" value="PROKAR_LIPOPROTEIN"/>
    <property type="match status" value="1"/>
</dbReference>
<dbReference type="GO" id="GO:0020037">
    <property type="term" value="F:heme binding"/>
    <property type="evidence" value="ECO:0007669"/>
    <property type="project" value="InterPro"/>
</dbReference>
<dbReference type="InterPro" id="IPR051395">
    <property type="entry name" value="Cytochrome_c_Peroxidase/MauG"/>
</dbReference>
<dbReference type="STRING" id="488533.SAMN04487960_11273"/>
<keyword evidence="2 8" id="KW-0349">Heme</keyword>
<evidence type="ECO:0000256" key="1">
    <source>
        <dbReference type="ARBA" id="ARBA00004418"/>
    </source>
</evidence>
<dbReference type="SUPFAM" id="SSF46626">
    <property type="entry name" value="Cytochrome c"/>
    <property type="match status" value="2"/>
</dbReference>
<feature type="binding site" description="axial binding residue" evidence="9">
    <location>
        <position position="248"/>
    </location>
    <ligand>
        <name>heme c</name>
        <dbReference type="ChEBI" id="CHEBI:61717"/>
        <label>2</label>
    </ligand>
    <ligandPart>
        <name>Fe</name>
        <dbReference type="ChEBI" id="CHEBI:18248"/>
    </ligandPart>
</feature>
<dbReference type="GO" id="GO:0009055">
    <property type="term" value="F:electron transfer activity"/>
    <property type="evidence" value="ECO:0007669"/>
    <property type="project" value="InterPro"/>
</dbReference>
<dbReference type="InterPro" id="IPR009056">
    <property type="entry name" value="Cyt_c-like_dom"/>
</dbReference>
<feature type="domain" description="Cytochrome c" evidence="10">
    <location>
        <begin position="68"/>
        <end position="175"/>
    </location>
</feature>
<evidence type="ECO:0000256" key="3">
    <source>
        <dbReference type="ARBA" id="ARBA00022723"/>
    </source>
</evidence>
<dbReference type="PANTHER" id="PTHR30600">
    <property type="entry name" value="CYTOCHROME C PEROXIDASE-RELATED"/>
    <property type="match status" value="1"/>
</dbReference>
<dbReference type="InterPro" id="IPR026259">
    <property type="entry name" value="MauG/Cytc_peroxidase"/>
</dbReference>
<feature type="binding site" description="covalent" evidence="8">
    <location>
        <position position="93"/>
    </location>
    <ligand>
        <name>heme c</name>
        <dbReference type="ChEBI" id="CHEBI:61717"/>
        <label>1</label>
    </ligand>
</feature>
<comment type="PTM">
    <text evidence="8">Binds 2 heme groups per subunit.</text>
</comment>
<feature type="binding site" description="covalent" evidence="8">
    <location>
        <position position="247"/>
    </location>
    <ligand>
        <name>heme c</name>
        <dbReference type="ChEBI" id="CHEBI:61717"/>
        <label>2</label>
    </ligand>
</feature>
<feature type="binding site" description="covalent" evidence="8">
    <location>
        <position position="90"/>
    </location>
    <ligand>
        <name>heme c</name>
        <dbReference type="ChEBI" id="CHEBI:61717"/>
        <label>1</label>
    </ligand>
</feature>
<dbReference type="GO" id="GO:0046872">
    <property type="term" value="F:metal ion binding"/>
    <property type="evidence" value="ECO:0007669"/>
    <property type="project" value="UniProtKB-KW"/>
</dbReference>
<name>A0A1H3DFU3_9GAMM</name>
<evidence type="ECO:0000313" key="11">
    <source>
        <dbReference type="EMBL" id="SDX65266.1"/>
    </source>
</evidence>
<dbReference type="Proteomes" id="UP000199675">
    <property type="component" value="Unassembled WGS sequence"/>
</dbReference>
<keyword evidence="11" id="KW-0575">Peroxidase</keyword>
<dbReference type="EMBL" id="FNNE01000012">
    <property type="protein sequence ID" value="SDX65266.1"/>
    <property type="molecule type" value="Genomic_DNA"/>
</dbReference>
<dbReference type="RefSeq" id="WP_091817266.1">
    <property type="nucleotide sequence ID" value="NZ_FNNE01000012.1"/>
</dbReference>
<evidence type="ECO:0000313" key="12">
    <source>
        <dbReference type="Proteomes" id="UP000199675"/>
    </source>
</evidence>
<keyword evidence="5" id="KW-0574">Periplasm</keyword>
<comment type="cofactor">
    <cofactor evidence="8">
        <name>heme</name>
        <dbReference type="ChEBI" id="CHEBI:30413"/>
    </cofactor>
    <text evidence="8">Binds 2 heme groups.</text>
</comment>
<dbReference type="PROSITE" id="PS51007">
    <property type="entry name" value="CYTC"/>
    <property type="match status" value="2"/>
</dbReference>
<keyword evidence="4" id="KW-0732">Signal</keyword>
<feature type="binding site" description="axial binding residue" evidence="9">
    <location>
        <position position="94"/>
    </location>
    <ligand>
        <name>heme c</name>
        <dbReference type="ChEBI" id="CHEBI:61717"/>
        <label>1</label>
    </ligand>
    <ligandPart>
        <name>Fe</name>
        <dbReference type="ChEBI" id="CHEBI:18248"/>
    </ligandPart>
</feature>